<proteinExistence type="predicted"/>
<gene>
    <name evidence="1" type="ORF">IWW38_005687</name>
</gene>
<protein>
    <submittedName>
        <fullName evidence="1">Uncharacterized protein</fullName>
    </submittedName>
</protein>
<accession>A0ACC1LUD7</accession>
<feature type="non-terminal residue" evidence="1">
    <location>
        <position position="313"/>
    </location>
</feature>
<sequence length="313" mass="32614">MTLTIYALGSNSGGQLAQGNMEDVHYLRATQFLSADTDDDSQHLRVHGGGNHAFAWTATTLLGCGSTADGELPVVEETESAEKRRPILCWTPVATPYPECRVQQVACGWNHTLLLDDTGTVYAAGSGAFGQLGGGGGVPRAAALDKWTRVAVTAAAAPEARRVVGVACGMRHSLALDSSGSVFGWGANRSGQLGILPGSNVLTPTLVSKDLPPIAMIACGRSHSILVASDRRTVFVAGQDKYAQHGPATATTTRPSHGSCWHSFRLPRAAVKLCSGWDFGAVLLEPSSTSAGNVVVWGRADQGQMACTVEDGG</sequence>
<reference evidence="1" key="1">
    <citation type="submission" date="2022-07" db="EMBL/GenBank/DDBJ databases">
        <title>Phylogenomic reconstructions and comparative analyses of Kickxellomycotina fungi.</title>
        <authorList>
            <person name="Reynolds N.K."/>
            <person name="Stajich J.E."/>
            <person name="Barry K."/>
            <person name="Grigoriev I.V."/>
            <person name="Crous P."/>
            <person name="Smith M.E."/>
        </authorList>
    </citation>
    <scope>NUCLEOTIDE SEQUENCE</scope>
    <source>
        <strain evidence="1">CBS 190363</strain>
    </source>
</reference>
<organism evidence="1 2">
    <name type="scientific">Coemansia aciculifera</name>
    <dbReference type="NCBI Taxonomy" id="417176"/>
    <lineage>
        <taxon>Eukaryota</taxon>
        <taxon>Fungi</taxon>
        <taxon>Fungi incertae sedis</taxon>
        <taxon>Zoopagomycota</taxon>
        <taxon>Kickxellomycotina</taxon>
        <taxon>Kickxellomycetes</taxon>
        <taxon>Kickxellales</taxon>
        <taxon>Kickxellaceae</taxon>
        <taxon>Coemansia</taxon>
    </lineage>
</organism>
<comment type="caution">
    <text evidence="1">The sequence shown here is derived from an EMBL/GenBank/DDBJ whole genome shotgun (WGS) entry which is preliminary data.</text>
</comment>
<dbReference type="EMBL" id="JANBVB010002813">
    <property type="protein sequence ID" value="KAJ2882230.1"/>
    <property type="molecule type" value="Genomic_DNA"/>
</dbReference>
<keyword evidence="2" id="KW-1185">Reference proteome</keyword>
<evidence type="ECO:0000313" key="2">
    <source>
        <dbReference type="Proteomes" id="UP001139981"/>
    </source>
</evidence>
<dbReference type="Proteomes" id="UP001139981">
    <property type="component" value="Unassembled WGS sequence"/>
</dbReference>
<evidence type="ECO:0000313" key="1">
    <source>
        <dbReference type="EMBL" id="KAJ2882230.1"/>
    </source>
</evidence>
<name>A0ACC1LUD7_9FUNG</name>